<dbReference type="Proteomes" id="UP000028995">
    <property type="component" value="Unassembled WGS sequence"/>
</dbReference>
<dbReference type="Gene3D" id="3.30.420.10">
    <property type="entry name" value="Ribonuclease H-like superfamily/Ribonuclease H"/>
    <property type="match status" value="1"/>
</dbReference>
<dbReference type="InterPro" id="IPR036397">
    <property type="entry name" value="RNaseH_sf"/>
</dbReference>
<accession>A0A087AF98</accession>
<dbReference type="RefSeq" id="WP_051911616.1">
    <property type="nucleotide sequence ID" value="NZ_JGYU01000005.1"/>
</dbReference>
<gene>
    <name evidence="1" type="ORF">BCHO_0867</name>
</gene>
<dbReference type="EMBL" id="JGYU01000005">
    <property type="protein sequence ID" value="KFI57448.1"/>
    <property type="molecule type" value="Genomic_DNA"/>
</dbReference>
<keyword evidence="2" id="KW-1185">Reference proteome</keyword>
<evidence type="ECO:0000313" key="2">
    <source>
        <dbReference type="Proteomes" id="UP000028995"/>
    </source>
</evidence>
<dbReference type="STRING" id="35760.BCHO_0867"/>
<comment type="caution">
    <text evidence="1">The sequence shown here is derived from an EMBL/GenBank/DDBJ whole genome shotgun (WGS) entry which is preliminary data.</text>
</comment>
<dbReference type="OrthoDB" id="3240518at2"/>
<evidence type="ECO:0000313" key="1">
    <source>
        <dbReference type="EMBL" id="KFI57448.1"/>
    </source>
</evidence>
<proteinExistence type="predicted"/>
<dbReference type="SUPFAM" id="SSF53098">
    <property type="entry name" value="Ribonuclease H-like"/>
    <property type="match status" value="1"/>
</dbReference>
<dbReference type="GO" id="GO:0003676">
    <property type="term" value="F:nucleic acid binding"/>
    <property type="evidence" value="ECO:0007669"/>
    <property type="project" value="InterPro"/>
</dbReference>
<sequence>MSDNNKHLLLWIDVETTAIRPEDGQLLEIGMRITNLDGTSPHDSWDSRDPYKFSTVIPHSRINYTRDTAHAIHMHQNNGLLDEVLDKEQPEKENIWLVESFDRLAAVSGGQHITLHPAGTNVDFDLTWLKAYGNLNFAAPAWNSNVSYRKLDLTTIRLTLNAIGINPYGNSKEKPTHRVDDCLNRDIRDWQQWYEWVKSRELLDDNGLTKIEGLSPLLKRSLCERFGSKENA</sequence>
<organism evidence="1 2">
    <name type="scientific">Bifidobacterium choerinum</name>
    <dbReference type="NCBI Taxonomy" id="35760"/>
    <lineage>
        <taxon>Bacteria</taxon>
        <taxon>Bacillati</taxon>
        <taxon>Actinomycetota</taxon>
        <taxon>Actinomycetes</taxon>
        <taxon>Bifidobacteriales</taxon>
        <taxon>Bifidobacteriaceae</taxon>
        <taxon>Bifidobacterium</taxon>
    </lineage>
</organism>
<dbReference type="eggNOG" id="COG1949">
    <property type="taxonomic scope" value="Bacteria"/>
</dbReference>
<dbReference type="AlphaFoldDB" id="A0A087AF98"/>
<protein>
    <submittedName>
        <fullName evidence="1">Ribonuclease</fullName>
    </submittedName>
</protein>
<dbReference type="InterPro" id="IPR012337">
    <property type="entry name" value="RNaseH-like_sf"/>
</dbReference>
<name>A0A087AF98_9BIFI</name>
<reference evidence="1 2" key="1">
    <citation type="submission" date="2014-03" db="EMBL/GenBank/DDBJ databases">
        <title>Genomics of Bifidobacteria.</title>
        <authorList>
            <person name="Ventura M."/>
            <person name="Milani C."/>
            <person name="Lugli G.A."/>
        </authorList>
    </citation>
    <scope>NUCLEOTIDE SEQUENCE [LARGE SCALE GENOMIC DNA]</scope>
    <source>
        <strain evidence="1 2">LMG 10510</strain>
    </source>
</reference>